<accession>A0A821D699</accession>
<evidence type="ECO:0000313" key="1">
    <source>
        <dbReference type="EMBL" id="CAF4616599.1"/>
    </source>
</evidence>
<dbReference type="EMBL" id="CAJOBG010076770">
    <property type="protein sequence ID" value="CAF4616599.1"/>
    <property type="molecule type" value="Genomic_DNA"/>
</dbReference>
<evidence type="ECO:0000313" key="2">
    <source>
        <dbReference type="Proteomes" id="UP000663866"/>
    </source>
</evidence>
<reference evidence="1" key="1">
    <citation type="submission" date="2021-02" db="EMBL/GenBank/DDBJ databases">
        <authorList>
            <person name="Nowell W R."/>
        </authorList>
    </citation>
    <scope>NUCLEOTIDE SEQUENCE</scope>
</reference>
<gene>
    <name evidence="1" type="ORF">OVN521_LOCUS45750</name>
</gene>
<keyword evidence="2" id="KW-1185">Reference proteome</keyword>
<proteinExistence type="predicted"/>
<sequence length="71" mass="7654">VTGSPLACWYGTCSGWPAITTDIYCTDYDAVIDYSSGERYDTVTLTLGTSRSVGFYNSAWLALAFSSGQGY</sequence>
<name>A0A821D699_9BILA</name>
<feature type="non-terminal residue" evidence="1">
    <location>
        <position position="71"/>
    </location>
</feature>
<protein>
    <submittedName>
        <fullName evidence="1">Uncharacterized protein</fullName>
    </submittedName>
</protein>
<comment type="caution">
    <text evidence="1">The sequence shown here is derived from an EMBL/GenBank/DDBJ whole genome shotgun (WGS) entry which is preliminary data.</text>
</comment>
<organism evidence="1 2">
    <name type="scientific">Rotaria magnacalcarata</name>
    <dbReference type="NCBI Taxonomy" id="392030"/>
    <lineage>
        <taxon>Eukaryota</taxon>
        <taxon>Metazoa</taxon>
        <taxon>Spiralia</taxon>
        <taxon>Gnathifera</taxon>
        <taxon>Rotifera</taxon>
        <taxon>Eurotatoria</taxon>
        <taxon>Bdelloidea</taxon>
        <taxon>Philodinida</taxon>
        <taxon>Philodinidae</taxon>
        <taxon>Rotaria</taxon>
    </lineage>
</organism>
<dbReference type="AlphaFoldDB" id="A0A821D699"/>
<dbReference type="Proteomes" id="UP000663866">
    <property type="component" value="Unassembled WGS sequence"/>
</dbReference>
<feature type="non-terminal residue" evidence="1">
    <location>
        <position position="1"/>
    </location>
</feature>